<dbReference type="PATRIC" id="fig|424182.3.peg.5114"/>
<sequence>MGIYVRFIAQTYFGRLTTSVATAALRISKPFQHPTSGKRVVEMQFLDLPHQGKIAVRHWRQILGHCHS</sequence>
<dbReference type="AlphaFoldDB" id="U4QEW5"/>
<dbReference type="EMBL" id="HG518324">
    <property type="protein sequence ID" value="CDI12120.1"/>
    <property type="molecule type" value="Genomic_DNA"/>
</dbReference>
<evidence type="ECO:0000313" key="2">
    <source>
        <dbReference type="Proteomes" id="UP000016944"/>
    </source>
</evidence>
<geneLocation type="plasmid" evidence="1 2">
    <name>IRBL74_p</name>
</geneLocation>
<dbReference type="KEGG" id="rir:BN877_p0398"/>
<proteinExistence type="predicted"/>
<evidence type="ECO:0000313" key="1">
    <source>
        <dbReference type="EMBL" id="CDI12120.1"/>
    </source>
</evidence>
<accession>U4QEW5</accession>
<reference evidence="1 2" key="1">
    <citation type="journal article" date="2013" name="Genome Announc.">
        <title>Complete Genome Sequence of the Sesbania Symbiont and Rice Growth-Promoting Endophyte Rhizobium sp. Strain IRBG74.</title>
        <authorList>
            <person name="Crook M.B."/>
            <person name="Mitra S."/>
            <person name="Ane J.M."/>
            <person name="Sadowsky M.J."/>
            <person name="Gyaneshwar P."/>
        </authorList>
    </citation>
    <scope>NUCLEOTIDE SEQUENCE [LARGE SCALE GENOMIC DNA]</scope>
    <source>
        <strain evidence="1 2">IRBG74</strain>
        <plasmid evidence="2">IRBL74_p</plasmid>
    </source>
</reference>
<organism evidence="1 2">
    <name type="scientific">Agrobacterium pusense</name>
    <dbReference type="NCBI Taxonomy" id="648995"/>
    <lineage>
        <taxon>Bacteria</taxon>
        <taxon>Pseudomonadati</taxon>
        <taxon>Pseudomonadota</taxon>
        <taxon>Alphaproteobacteria</taxon>
        <taxon>Hyphomicrobiales</taxon>
        <taxon>Rhizobiaceae</taxon>
        <taxon>Rhizobium/Agrobacterium group</taxon>
        <taxon>Agrobacterium</taxon>
    </lineage>
</organism>
<dbReference type="HOGENOM" id="CLU_2791153_0_0_5"/>
<keyword evidence="1" id="KW-0614">Plasmid</keyword>
<protein>
    <submittedName>
        <fullName evidence="1">Uncharacterized protein</fullName>
    </submittedName>
</protein>
<gene>
    <name evidence="1" type="ORF">BN877_p0398</name>
</gene>
<name>U4QEW5_9HYPH</name>
<dbReference type="Proteomes" id="UP000016944">
    <property type="component" value="Plasmid IRBL74_p"/>
</dbReference>